<dbReference type="InterPro" id="IPR024733">
    <property type="entry name" value="NAGLU_tim-barrel"/>
</dbReference>
<keyword evidence="1" id="KW-0378">Hydrolase</keyword>
<dbReference type="PANTHER" id="PTHR12872">
    <property type="entry name" value="ALPHA-N-ACETYLGLUCOSAMINIDASE"/>
    <property type="match status" value="1"/>
</dbReference>
<evidence type="ECO:0000259" key="4">
    <source>
        <dbReference type="Pfam" id="PF12971"/>
    </source>
</evidence>
<name>A0A922MWR0_SPOEX</name>
<dbReference type="Pfam" id="PF12971">
    <property type="entry name" value="NAGLU_N"/>
    <property type="match status" value="1"/>
</dbReference>
<feature type="domain" description="Alpha-N-acetylglucosaminidase N-terminal" evidence="4">
    <location>
        <begin position="48"/>
        <end position="118"/>
    </location>
</feature>
<evidence type="ECO:0000259" key="3">
    <source>
        <dbReference type="Pfam" id="PF05089"/>
    </source>
</evidence>
<comment type="caution">
    <text evidence="6">The sequence shown here is derived from an EMBL/GenBank/DDBJ whole genome shotgun (WGS) entry which is preliminary data.</text>
</comment>
<evidence type="ECO:0000256" key="2">
    <source>
        <dbReference type="SAM" id="SignalP"/>
    </source>
</evidence>
<feature type="signal peptide" evidence="2">
    <location>
        <begin position="1"/>
        <end position="18"/>
    </location>
</feature>
<evidence type="ECO:0000313" key="7">
    <source>
        <dbReference type="Proteomes" id="UP000814243"/>
    </source>
</evidence>
<feature type="chain" id="PRO_5036975627" description="Alpha-N-acetylglucosaminidase" evidence="2">
    <location>
        <begin position="19"/>
        <end position="757"/>
    </location>
</feature>
<organism evidence="6 7">
    <name type="scientific">Spodoptera exigua</name>
    <name type="common">Beet armyworm</name>
    <name type="synonym">Noctua fulgens</name>
    <dbReference type="NCBI Taxonomy" id="7107"/>
    <lineage>
        <taxon>Eukaryota</taxon>
        <taxon>Metazoa</taxon>
        <taxon>Ecdysozoa</taxon>
        <taxon>Arthropoda</taxon>
        <taxon>Hexapoda</taxon>
        <taxon>Insecta</taxon>
        <taxon>Pterygota</taxon>
        <taxon>Neoptera</taxon>
        <taxon>Endopterygota</taxon>
        <taxon>Lepidoptera</taxon>
        <taxon>Glossata</taxon>
        <taxon>Ditrysia</taxon>
        <taxon>Noctuoidea</taxon>
        <taxon>Noctuidae</taxon>
        <taxon>Amphipyrinae</taxon>
        <taxon>Spodoptera</taxon>
    </lineage>
</organism>
<dbReference type="InterPro" id="IPR024732">
    <property type="entry name" value="NAGLU_C"/>
</dbReference>
<keyword evidence="2" id="KW-0732">Signal</keyword>
<evidence type="ECO:0000256" key="1">
    <source>
        <dbReference type="ARBA" id="ARBA00022801"/>
    </source>
</evidence>
<sequence>MWLSSLLIVFLVPFPVSLLNLEYLDPTKLQTVVPAHVQKRAALHIIRRYSKKVYVEIDHLWFYNLRDSFNIKTTDGFLIIKASTGVAAVWAFNYYLKKYCKSQIEWQTQNINIPSVLPFADETVIANDRFRYYQNACTVSYSFVWWNINDWKKHIEWMALNGINLTLAPVAQEAIWARIYSKLGIPKKEIEKHFTGPAFLTWLRAGNIHGWGGPLPTSWHKLQSQLQLIVIDTFLNLGIVPILPAFNGHVPVAFSRLYPNETFYTVKPWSNFGFDYCCGLFVNPLSHMFTKLGIMFLEEMGGIPGCHLYTSNPFNDVILSDFNTELAVNTAEAVFTTLTEFDPRAVWVVQNSMFDNKWPNQRVEAFLDVVPNGRILILDLQSERLPKYYILNMYYGQPFIWCMLHNFGGTLGMFGNMVTINKDVYEVRSQANSTMIGIGLTPEGINQNYVVYDLMLESAWRKSPVEDLNAWVADYAERRYGCKANEAWEFLLKSVYSYEGFGKIDGSYITTKKPSFNYSPWVWYNSTDLYQALNNLLFVNKSVCDSQGYRYDVVDLTRQLLQYKIEQIFLKLVNDLNTSKFQETVEMFLDAFDDMAMILATDSNFLATNWFQKARDLGNTTEEADLFEQNAWKQITTWGPNEQRNDYACKQWSEMVAFYYRPGWAKFLYDTIKARNRNRESTKQPAKVKLRPVYNTKNVLLRGKRQKSPYGMAQRLYYKWRSIPGLQDLRVFTAVNTVEPKTVRGGDYYEAEYVMDN</sequence>
<proteinExistence type="predicted"/>
<accession>A0A922MWR0</accession>
<dbReference type="Gene3D" id="3.20.20.80">
    <property type="entry name" value="Glycosidases"/>
    <property type="match status" value="1"/>
</dbReference>
<gene>
    <name evidence="6" type="ORF">HF086_002313</name>
</gene>
<evidence type="ECO:0000259" key="5">
    <source>
        <dbReference type="Pfam" id="PF12972"/>
    </source>
</evidence>
<protein>
    <recommendedName>
        <fullName evidence="8">Alpha-N-acetylglucosaminidase</fullName>
    </recommendedName>
</protein>
<evidence type="ECO:0000313" key="6">
    <source>
        <dbReference type="EMBL" id="KAH9643815.1"/>
    </source>
</evidence>
<dbReference type="Pfam" id="PF12972">
    <property type="entry name" value="NAGLU_C"/>
    <property type="match status" value="1"/>
</dbReference>
<dbReference type="Gene3D" id="3.30.379.10">
    <property type="entry name" value="Chitobiase/beta-hexosaminidase domain 2-like"/>
    <property type="match status" value="1"/>
</dbReference>
<dbReference type="Gene3D" id="1.20.120.670">
    <property type="entry name" value="N-acetyl-b-d-glucoasminidase"/>
    <property type="match status" value="1"/>
</dbReference>
<dbReference type="InterPro" id="IPR007781">
    <property type="entry name" value="NAGLU"/>
</dbReference>
<dbReference type="PANTHER" id="PTHR12872:SF1">
    <property type="entry name" value="ALPHA-N-ACETYLGLUCOSAMINIDASE"/>
    <property type="match status" value="1"/>
</dbReference>
<dbReference type="InterPro" id="IPR024240">
    <property type="entry name" value="NAGLU_N"/>
</dbReference>
<dbReference type="EMBL" id="JACEFF010000112">
    <property type="protein sequence ID" value="KAH9643815.1"/>
    <property type="molecule type" value="Genomic_DNA"/>
</dbReference>
<dbReference type="Pfam" id="PF05089">
    <property type="entry name" value="NAGLU"/>
    <property type="match status" value="1"/>
</dbReference>
<dbReference type="InterPro" id="IPR029018">
    <property type="entry name" value="Hex-like_dom2"/>
</dbReference>
<dbReference type="GO" id="GO:0016787">
    <property type="term" value="F:hydrolase activity"/>
    <property type="evidence" value="ECO:0007669"/>
    <property type="project" value="UniProtKB-KW"/>
</dbReference>
<feature type="domain" description="Alpha-N-acetylglucosaminidase tim-barrel" evidence="3">
    <location>
        <begin position="131"/>
        <end position="462"/>
    </location>
</feature>
<evidence type="ECO:0008006" key="8">
    <source>
        <dbReference type="Google" id="ProtNLM"/>
    </source>
</evidence>
<reference evidence="6" key="1">
    <citation type="journal article" date="2021" name="G3 (Bethesda)">
        <title>Genome and transcriptome analysis of the beet armyworm Spodoptera exigua reveals targets for pest control. .</title>
        <authorList>
            <person name="Simon S."/>
            <person name="Breeschoten T."/>
            <person name="Jansen H.J."/>
            <person name="Dirks R.P."/>
            <person name="Schranz M.E."/>
            <person name="Ros V.I.D."/>
        </authorList>
    </citation>
    <scope>NUCLEOTIDE SEQUENCE</scope>
    <source>
        <strain evidence="6">TB_SE_WUR_2020</strain>
    </source>
</reference>
<feature type="domain" description="Alpha-N-acetylglucosaminidase C-terminal" evidence="5">
    <location>
        <begin position="471"/>
        <end position="717"/>
    </location>
</feature>
<dbReference type="AlphaFoldDB" id="A0A922MWR0"/>
<dbReference type="Proteomes" id="UP000814243">
    <property type="component" value="Unassembled WGS sequence"/>
</dbReference>